<name>A0AAD3YJT3_AERHY</name>
<reference evidence="1" key="1">
    <citation type="journal article" date="2018" name="Genome Biol.">
        <title>SKESA: strategic k-mer extension for scrupulous assemblies.</title>
        <authorList>
            <person name="Souvorov A."/>
            <person name="Agarwala R."/>
            <person name="Lipman D.J."/>
        </authorList>
    </citation>
    <scope>NUCLEOTIDE SEQUENCE</scope>
    <source>
        <strain evidence="1">OLC2673_Aeromonas</strain>
    </source>
</reference>
<sequence length="197" mass="22736">MDGNANIDVNKEKKEQVILLYGKCLLNLQQFELLLKRVLPALKMEGNIDTLEGNRKLDAQALSRRMLGQLISEFVNRMGESNNEPELDAGIDLPYIRFKFELGNIEEHFERLRNLLGMRNELVHHFLETFPLNSDENCESALIHLAHVSVKIEENRLAFRGMLKAFEEWRNYLCQLLISDAGMSLLFGEKLSESSDR</sequence>
<evidence type="ECO:0000313" key="1">
    <source>
        <dbReference type="EMBL" id="HAT6344420.1"/>
    </source>
</evidence>
<gene>
    <name evidence="1" type="ORF">JAJ28_002147</name>
</gene>
<dbReference type="AlphaFoldDB" id="A0AAD3YJT3"/>
<protein>
    <submittedName>
        <fullName evidence="1">Uncharacterized protein</fullName>
    </submittedName>
</protein>
<organism evidence="1 2">
    <name type="scientific">Aeromonas hydrophila</name>
    <dbReference type="NCBI Taxonomy" id="644"/>
    <lineage>
        <taxon>Bacteria</taxon>
        <taxon>Pseudomonadati</taxon>
        <taxon>Pseudomonadota</taxon>
        <taxon>Gammaproteobacteria</taxon>
        <taxon>Aeromonadales</taxon>
        <taxon>Aeromonadaceae</taxon>
        <taxon>Aeromonas</taxon>
    </lineage>
</organism>
<evidence type="ECO:0000313" key="2">
    <source>
        <dbReference type="Proteomes" id="UP000859505"/>
    </source>
</evidence>
<accession>A0AAD3YJT3</accession>
<proteinExistence type="predicted"/>
<dbReference type="EMBL" id="DACTUL010000014">
    <property type="protein sequence ID" value="HAT6344420.1"/>
    <property type="molecule type" value="Genomic_DNA"/>
</dbReference>
<reference evidence="1" key="2">
    <citation type="submission" date="2020-01" db="EMBL/GenBank/DDBJ databases">
        <authorList>
            <consortium name="NCBI Pathogen Detection Project"/>
        </authorList>
    </citation>
    <scope>NUCLEOTIDE SEQUENCE</scope>
    <source>
        <strain evidence="1">OLC2673_Aeromonas</strain>
    </source>
</reference>
<comment type="caution">
    <text evidence="1">The sequence shown here is derived from an EMBL/GenBank/DDBJ whole genome shotgun (WGS) entry which is preliminary data.</text>
</comment>
<dbReference type="Proteomes" id="UP000859505">
    <property type="component" value="Unassembled WGS sequence"/>
</dbReference>